<evidence type="ECO:0000256" key="12">
    <source>
        <dbReference type="SAM" id="Phobius"/>
    </source>
</evidence>
<keyword evidence="3 11" id="KW-0813">Transport</keyword>
<dbReference type="Proteomes" id="UP000887577">
    <property type="component" value="Unplaced"/>
</dbReference>
<evidence type="ECO:0000256" key="4">
    <source>
        <dbReference type="ARBA" id="ARBA00022692"/>
    </source>
</evidence>
<dbReference type="WBParaSite" id="PSU_v2.g18193.t1">
    <property type="protein sequence ID" value="PSU_v2.g18193.t1"/>
    <property type="gene ID" value="PSU_v2.g18193"/>
</dbReference>
<keyword evidence="4 10" id="KW-0812">Transmembrane</keyword>
<evidence type="ECO:0000256" key="10">
    <source>
        <dbReference type="PROSITE-ProRule" id="PRU00282"/>
    </source>
</evidence>
<proteinExistence type="inferred from homology"/>
<dbReference type="GO" id="GO:0005743">
    <property type="term" value="C:mitochondrial inner membrane"/>
    <property type="evidence" value="ECO:0007669"/>
    <property type="project" value="UniProtKB-SubCell"/>
</dbReference>
<evidence type="ECO:0000256" key="2">
    <source>
        <dbReference type="ARBA" id="ARBA00006375"/>
    </source>
</evidence>
<evidence type="ECO:0000256" key="1">
    <source>
        <dbReference type="ARBA" id="ARBA00004448"/>
    </source>
</evidence>
<dbReference type="SUPFAM" id="SSF103506">
    <property type="entry name" value="Mitochondrial carrier"/>
    <property type="match status" value="1"/>
</dbReference>
<keyword evidence="7 12" id="KW-1133">Transmembrane helix</keyword>
<evidence type="ECO:0000313" key="14">
    <source>
        <dbReference type="WBParaSite" id="PSU_v2.g18193.t1"/>
    </source>
</evidence>
<comment type="similarity">
    <text evidence="2 11">Belongs to the mitochondrial carrier (TC 2.A.29) family.</text>
</comment>
<feature type="repeat" description="Solcar" evidence="10">
    <location>
        <begin position="105"/>
        <end position="189"/>
    </location>
</feature>
<dbReference type="GO" id="GO:0051724">
    <property type="term" value="F:NAD transmembrane transporter activity"/>
    <property type="evidence" value="ECO:0007669"/>
    <property type="project" value="TreeGrafter"/>
</dbReference>
<evidence type="ECO:0000256" key="9">
    <source>
        <dbReference type="ARBA" id="ARBA00023136"/>
    </source>
</evidence>
<keyword evidence="13" id="KW-1185">Reference proteome</keyword>
<dbReference type="Pfam" id="PF00153">
    <property type="entry name" value="Mito_carr"/>
    <property type="match status" value="3"/>
</dbReference>
<keyword evidence="5" id="KW-0677">Repeat</keyword>
<dbReference type="PANTHER" id="PTHR46131:SF1">
    <property type="entry name" value="SD08549P"/>
    <property type="match status" value="1"/>
</dbReference>
<dbReference type="InterPro" id="IPR018108">
    <property type="entry name" value="MCP_transmembrane"/>
</dbReference>
<feature type="repeat" description="Solcar" evidence="10">
    <location>
        <begin position="12"/>
        <end position="92"/>
    </location>
</feature>
<evidence type="ECO:0000256" key="6">
    <source>
        <dbReference type="ARBA" id="ARBA00022792"/>
    </source>
</evidence>
<sequence>MVSTKDKSGHKRGSYVDFLCGWSAGCLETILLYPQNKLIFRQQLHGVIVKEAVKQLKSEGLTHLYRGLLPPLIMRTTTRSIMFGMYEKYQSLLGCSKESTSKSSSLTICHAQAGFLAGATEATLCPLERTQTLLQSNAHHGQFKNTFEAMKMVSRYGFTEFYRGYTVIVCRNGLSNVLFFTLREPLKHQILEVIPTDSNHPVYHIFSDFISGAILGASISTIFFPINVIKTRMQIALGTSFQSPFKVFSIIWKERNGSLKELYRGVHLNFTRSLLAWGITNSVYSMLQRTFG</sequence>
<evidence type="ECO:0000256" key="5">
    <source>
        <dbReference type="ARBA" id="ARBA00022737"/>
    </source>
</evidence>
<organism evidence="13 14">
    <name type="scientific">Panagrolaimus superbus</name>
    <dbReference type="NCBI Taxonomy" id="310955"/>
    <lineage>
        <taxon>Eukaryota</taxon>
        <taxon>Metazoa</taxon>
        <taxon>Ecdysozoa</taxon>
        <taxon>Nematoda</taxon>
        <taxon>Chromadorea</taxon>
        <taxon>Rhabditida</taxon>
        <taxon>Tylenchina</taxon>
        <taxon>Panagrolaimomorpha</taxon>
        <taxon>Panagrolaimoidea</taxon>
        <taxon>Panagrolaimidae</taxon>
        <taxon>Panagrolaimus</taxon>
    </lineage>
</organism>
<feature type="repeat" description="Solcar" evidence="10">
    <location>
        <begin position="203"/>
        <end position="290"/>
    </location>
</feature>
<keyword evidence="9 10" id="KW-0472">Membrane</keyword>
<dbReference type="PROSITE" id="PS50920">
    <property type="entry name" value="SOLCAR"/>
    <property type="match status" value="3"/>
</dbReference>
<name>A0A914YFG5_9BILA</name>
<evidence type="ECO:0000256" key="8">
    <source>
        <dbReference type="ARBA" id="ARBA00023128"/>
    </source>
</evidence>
<evidence type="ECO:0000313" key="13">
    <source>
        <dbReference type="Proteomes" id="UP000887577"/>
    </source>
</evidence>
<comment type="subcellular location">
    <subcellularLocation>
        <location evidence="1">Mitochondrion inner membrane</location>
        <topology evidence="1">Multi-pass membrane protein</topology>
    </subcellularLocation>
</comment>
<evidence type="ECO:0000256" key="7">
    <source>
        <dbReference type="ARBA" id="ARBA00022989"/>
    </source>
</evidence>
<accession>A0A914YFG5</accession>
<dbReference type="InterPro" id="IPR023395">
    <property type="entry name" value="MCP_dom_sf"/>
</dbReference>
<dbReference type="InterPro" id="IPR052465">
    <property type="entry name" value="Mito_NAD+_Carrier"/>
</dbReference>
<keyword evidence="6" id="KW-0999">Mitochondrion inner membrane</keyword>
<feature type="transmembrane region" description="Helical" evidence="12">
    <location>
        <begin position="202"/>
        <end position="224"/>
    </location>
</feature>
<dbReference type="Gene3D" id="1.50.40.10">
    <property type="entry name" value="Mitochondrial carrier domain"/>
    <property type="match status" value="1"/>
</dbReference>
<feature type="transmembrane region" description="Helical" evidence="12">
    <location>
        <begin position="161"/>
        <end position="182"/>
    </location>
</feature>
<keyword evidence="8" id="KW-0496">Mitochondrion</keyword>
<dbReference type="AlphaFoldDB" id="A0A914YFG5"/>
<evidence type="ECO:0000256" key="3">
    <source>
        <dbReference type="ARBA" id="ARBA00022448"/>
    </source>
</evidence>
<reference evidence="14" key="1">
    <citation type="submission" date="2022-11" db="UniProtKB">
        <authorList>
            <consortium name="WormBaseParasite"/>
        </authorList>
    </citation>
    <scope>IDENTIFICATION</scope>
</reference>
<protein>
    <submittedName>
        <fullName evidence="14">Solute carrier family 25 member 51</fullName>
    </submittedName>
</protein>
<evidence type="ECO:0000256" key="11">
    <source>
        <dbReference type="RuleBase" id="RU000488"/>
    </source>
</evidence>
<dbReference type="PANTHER" id="PTHR46131">
    <property type="entry name" value="SD08549P"/>
    <property type="match status" value="1"/>
</dbReference>